<feature type="non-terminal residue" evidence="2">
    <location>
        <position position="1"/>
    </location>
</feature>
<feature type="non-terminal residue" evidence="2">
    <location>
        <position position="41"/>
    </location>
</feature>
<name>A0A6J4Q9P1_9PSEU</name>
<reference evidence="2" key="1">
    <citation type="submission" date="2020-02" db="EMBL/GenBank/DDBJ databases">
        <authorList>
            <person name="Meier V. D."/>
        </authorList>
    </citation>
    <scope>NUCLEOTIDE SEQUENCE</scope>
    <source>
        <strain evidence="2">AVDCRST_MAG66</strain>
    </source>
</reference>
<feature type="compositionally biased region" description="Low complexity" evidence="1">
    <location>
        <begin position="15"/>
        <end position="24"/>
    </location>
</feature>
<gene>
    <name evidence="2" type="ORF">AVDCRST_MAG66-3592</name>
</gene>
<evidence type="ECO:0000313" key="2">
    <source>
        <dbReference type="EMBL" id="CAA9435726.1"/>
    </source>
</evidence>
<protein>
    <submittedName>
        <fullName evidence="2">Uncharacterized protein</fullName>
    </submittedName>
</protein>
<dbReference type="AlphaFoldDB" id="A0A6J4Q9P1"/>
<sequence>CASGPPGWRAGGVAGRWRAAGWRRSTTQRPRRNQLLQAWRA</sequence>
<accession>A0A6J4Q9P1</accession>
<dbReference type="EMBL" id="CADCUS010000508">
    <property type="protein sequence ID" value="CAA9435726.1"/>
    <property type="molecule type" value="Genomic_DNA"/>
</dbReference>
<proteinExistence type="predicted"/>
<organism evidence="2">
    <name type="scientific">uncultured Pseudonocardia sp</name>
    <dbReference type="NCBI Taxonomy" id="211455"/>
    <lineage>
        <taxon>Bacteria</taxon>
        <taxon>Bacillati</taxon>
        <taxon>Actinomycetota</taxon>
        <taxon>Actinomycetes</taxon>
        <taxon>Pseudonocardiales</taxon>
        <taxon>Pseudonocardiaceae</taxon>
        <taxon>Pseudonocardia</taxon>
        <taxon>environmental samples</taxon>
    </lineage>
</organism>
<evidence type="ECO:0000256" key="1">
    <source>
        <dbReference type="SAM" id="MobiDB-lite"/>
    </source>
</evidence>
<feature type="region of interest" description="Disordered" evidence="1">
    <location>
        <begin position="1"/>
        <end position="41"/>
    </location>
</feature>